<dbReference type="EMBL" id="CAUJNA010003365">
    <property type="protein sequence ID" value="CAJ1400261.1"/>
    <property type="molecule type" value="Genomic_DNA"/>
</dbReference>
<evidence type="ECO:0000313" key="3">
    <source>
        <dbReference type="Proteomes" id="UP001178507"/>
    </source>
</evidence>
<sequence length="356" mass="40305">MEDEEEEEEEDLEEEEEEEDQQNEEQEEEDKDQGENDETDSESGSEDGEGEGEEAEGDQREGDQDEGDQGEKDDPDSDESEQDEGDMDESDQDDADQDEDDRTNAASKSKSKNKSKSRSDSNKKDKGKALRGAEKHLKRNSSTHRKEYMAFGRWCKNKRRFPSKLVAELKSEDGRDRLFQEYLDCGGDTNEVVVRASRRLEETQRTKLKYGFRNQQWLNTHHGEKRAQKIMQRKKALGLTIGDPEFPDDPEERLYFVMVELNIEDVRELKRVTEMELSGTLDKDGVKAFVEGGGCLDGKSHLAIGDMVSAGGMNKLMASMGGPVKKPKKMGENKGGPKPDQTSQASHKRESDSMCR</sequence>
<feature type="region of interest" description="Disordered" evidence="1">
    <location>
        <begin position="1"/>
        <end position="144"/>
    </location>
</feature>
<protein>
    <submittedName>
        <fullName evidence="2">Uncharacterized protein</fullName>
    </submittedName>
</protein>
<feature type="compositionally biased region" description="Acidic residues" evidence="1">
    <location>
        <begin position="63"/>
        <end position="101"/>
    </location>
</feature>
<feature type="compositionally biased region" description="Basic and acidic residues" evidence="1">
    <location>
        <begin position="117"/>
        <end position="135"/>
    </location>
</feature>
<dbReference type="AlphaFoldDB" id="A0AA36J878"/>
<gene>
    <name evidence="2" type="ORF">EVOR1521_LOCUS23640</name>
</gene>
<dbReference type="Proteomes" id="UP001178507">
    <property type="component" value="Unassembled WGS sequence"/>
</dbReference>
<feature type="compositionally biased region" description="Acidic residues" evidence="1">
    <location>
        <begin position="1"/>
        <end position="56"/>
    </location>
</feature>
<name>A0AA36J878_9DINO</name>
<organism evidence="2 3">
    <name type="scientific">Effrenium voratum</name>
    <dbReference type="NCBI Taxonomy" id="2562239"/>
    <lineage>
        <taxon>Eukaryota</taxon>
        <taxon>Sar</taxon>
        <taxon>Alveolata</taxon>
        <taxon>Dinophyceae</taxon>
        <taxon>Suessiales</taxon>
        <taxon>Symbiodiniaceae</taxon>
        <taxon>Effrenium</taxon>
    </lineage>
</organism>
<proteinExistence type="predicted"/>
<comment type="caution">
    <text evidence="2">The sequence shown here is derived from an EMBL/GenBank/DDBJ whole genome shotgun (WGS) entry which is preliminary data.</text>
</comment>
<keyword evidence="3" id="KW-1185">Reference proteome</keyword>
<evidence type="ECO:0000256" key="1">
    <source>
        <dbReference type="SAM" id="MobiDB-lite"/>
    </source>
</evidence>
<reference evidence="2" key="1">
    <citation type="submission" date="2023-08" db="EMBL/GenBank/DDBJ databases">
        <authorList>
            <person name="Chen Y."/>
            <person name="Shah S."/>
            <person name="Dougan E. K."/>
            <person name="Thang M."/>
            <person name="Chan C."/>
        </authorList>
    </citation>
    <scope>NUCLEOTIDE SEQUENCE</scope>
</reference>
<accession>A0AA36J878</accession>
<evidence type="ECO:0000313" key="2">
    <source>
        <dbReference type="EMBL" id="CAJ1400261.1"/>
    </source>
</evidence>
<feature type="compositionally biased region" description="Basic and acidic residues" evidence="1">
    <location>
        <begin position="347"/>
        <end position="356"/>
    </location>
</feature>
<feature type="region of interest" description="Disordered" evidence="1">
    <location>
        <begin position="318"/>
        <end position="356"/>
    </location>
</feature>